<keyword evidence="2" id="KW-0489">Methyltransferase</keyword>
<dbReference type="InterPro" id="IPR013217">
    <property type="entry name" value="Methyltransf_12"/>
</dbReference>
<keyword evidence="2" id="KW-0808">Transferase</keyword>
<dbReference type="CDD" id="cd02440">
    <property type="entry name" value="AdoMet_MTases"/>
    <property type="match status" value="1"/>
</dbReference>
<dbReference type="AlphaFoldDB" id="A0A6N1ADF0"/>
<geneLocation type="plasmid" evidence="2 3">
    <name>unnamed1</name>
</geneLocation>
<dbReference type="Gene3D" id="3.40.50.150">
    <property type="entry name" value="Vaccinia Virus protein VP39"/>
    <property type="match status" value="1"/>
</dbReference>
<dbReference type="SUPFAM" id="SSF53335">
    <property type="entry name" value="S-adenosyl-L-methionine-dependent methyltransferases"/>
    <property type="match status" value="1"/>
</dbReference>
<keyword evidence="2" id="KW-0614">Plasmid</keyword>
<dbReference type="Proteomes" id="UP000509702">
    <property type="component" value="Plasmid unnamed1"/>
</dbReference>
<accession>A0A6N1ADF0</accession>
<dbReference type="EMBL" id="CP054615">
    <property type="protein sequence ID" value="QKS49108.1"/>
    <property type="molecule type" value="Genomic_DNA"/>
</dbReference>
<dbReference type="KEGG" id="aoz:HUE56_00945"/>
<sequence>MMSRAADGVGFYERFFKGETFLSPGRTSVYSGKAYLRGMGIDDPALFAGRRVLEIGAGRGRVTLQLEEHGMLASTTEYVVVEPTSAIDRIAEALPPGRATLVRSPLEGLRERLQPASFDTILCLGVMPHLDESLRRSFEAVAHFLRPGGAVMVNAFFNGDRLRLSQELRRYTVGHPARTSAAALGQTLLQKASYGLHFGAPRLWYHRHFPFSFQKSFRGIFDQCREYFGVPNYDISLSYEDYIEAMASAGLGLAELYPTSLSLKAVKGAATCRLGGIRPGATVAVVGRDWRGRAMARRLGLREASLKATPEEAVGHDQVVIAYDYTRGPSYIDAVSVLVDHGYRLGETVFIHQMLGPSKA</sequence>
<reference evidence="2 3" key="1">
    <citation type="submission" date="2020-06" db="EMBL/GenBank/DDBJ databases">
        <title>Complete genome of Azosprillum oryzae KACC14407.</title>
        <authorList>
            <person name="Kim M."/>
            <person name="Park Y.-J."/>
            <person name="Shin J.-H."/>
        </authorList>
    </citation>
    <scope>NUCLEOTIDE SEQUENCE [LARGE SCALE GENOMIC DNA]</scope>
    <source>
        <strain evidence="2 3">KACC 14407</strain>
        <plasmid evidence="2 3">unnamed1</plasmid>
    </source>
</reference>
<organism evidence="2 3">
    <name type="scientific">Azospirillum oryzae</name>
    <dbReference type="NCBI Taxonomy" id="286727"/>
    <lineage>
        <taxon>Bacteria</taxon>
        <taxon>Pseudomonadati</taxon>
        <taxon>Pseudomonadota</taxon>
        <taxon>Alphaproteobacteria</taxon>
        <taxon>Rhodospirillales</taxon>
        <taxon>Azospirillaceae</taxon>
        <taxon>Azospirillum</taxon>
    </lineage>
</organism>
<dbReference type="RefSeq" id="WP_174756977.1">
    <property type="nucleotide sequence ID" value="NZ_BSOV01000032.1"/>
</dbReference>
<evidence type="ECO:0000313" key="3">
    <source>
        <dbReference type="Proteomes" id="UP000509702"/>
    </source>
</evidence>
<proteinExistence type="predicted"/>
<evidence type="ECO:0000313" key="2">
    <source>
        <dbReference type="EMBL" id="QKS49108.1"/>
    </source>
</evidence>
<dbReference type="GO" id="GO:0008168">
    <property type="term" value="F:methyltransferase activity"/>
    <property type="evidence" value="ECO:0007669"/>
    <property type="project" value="UniProtKB-KW"/>
</dbReference>
<dbReference type="GO" id="GO:0032259">
    <property type="term" value="P:methylation"/>
    <property type="evidence" value="ECO:0007669"/>
    <property type="project" value="UniProtKB-KW"/>
</dbReference>
<evidence type="ECO:0000259" key="1">
    <source>
        <dbReference type="Pfam" id="PF08242"/>
    </source>
</evidence>
<feature type="domain" description="Methyltransferase type 12" evidence="1">
    <location>
        <begin position="53"/>
        <end position="150"/>
    </location>
</feature>
<dbReference type="InterPro" id="IPR029063">
    <property type="entry name" value="SAM-dependent_MTases_sf"/>
</dbReference>
<name>A0A6N1ADF0_9PROT</name>
<gene>
    <name evidence="2" type="ORF">HUE56_00945</name>
</gene>
<dbReference type="Pfam" id="PF08242">
    <property type="entry name" value="Methyltransf_12"/>
    <property type="match status" value="1"/>
</dbReference>
<protein>
    <submittedName>
        <fullName evidence="2">Class I SAM-dependent methyltransferase</fullName>
    </submittedName>
</protein>
<keyword evidence="3" id="KW-1185">Reference proteome</keyword>